<dbReference type="Pfam" id="PF00457">
    <property type="entry name" value="Glyco_hydro_11"/>
    <property type="match status" value="1"/>
</dbReference>
<name>A0A1Y2F0M6_9FUNG</name>
<evidence type="ECO:0000259" key="14">
    <source>
        <dbReference type="PROSITE" id="PS51164"/>
    </source>
</evidence>
<dbReference type="InterPro" id="IPR035971">
    <property type="entry name" value="CBD_sf"/>
</dbReference>
<feature type="signal peptide" evidence="13">
    <location>
        <begin position="1"/>
        <end position="22"/>
    </location>
</feature>
<evidence type="ECO:0000256" key="10">
    <source>
        <dbReference type="PROSITE-ProRule" id="PRU01097"/>
    </source>
</evidence>
<dbReference type="PROSITE" id="PS51164">
    <property type="entry name" value="CBM1_2"/>
    <property type="match status" value="1"/>
</dbReference>
<evidence type="ECO:0000256" key="11">
    <source>
        <dbReference type="RuleBase" id="RU362015"/>
    </source>
</evidence>
<dbReference type="EC" id="3.2.1.8" evidence="3 10"/>
<dbReference type="InterPro" id="IPR013319">
    <property type="entry name" value="GH11/12"/>
</dbReference>
<dbReference type="Proteomes" id="UP000193920">
    <property type="component" value="Unassembled WGS sequence"/>
</dbReference>
<dbReference type="PANTHER" id="PTHR46828">
    <property type="entry name" value="ENDO-1,4-BETA-XYLANASE A-RELATED"/>
    <property type="match status" value="1"/>
</dbReference>
<evidence type="ECO:0000256" key="13">
    <source>
        <dbReference type="SAM" id="SignalP"/>
    </source>
</evidence>
<feature type="active site" description="Proton donor" evidence="10">
    <location>
        <position position="229"/>
    </location>
</feature>
<comment type="catalytic activity">
    <reaction evidence="1 10 11">
        <text>Endohydrolysis of (1-&gt;4)-beta-D-xylosidic linkages in xylans.</text>
        <dbReference type="EC" id="3.2.1.8"/>
    </reaction>
</comment>
<evidence type="ECO:0000256" key="3">
    <source>
        <dbReference type="ARBA" id="ARBA00012590"/>
    </source>
</evidence>
<dbReference type="PRINTS" id="PR00911">
    <property type="entry name" value="GLHYDRLASE11"/>
</dbReference>
<evidence type="ECO:0000313" key="17">
    <source>
        <dbReference type="Proteomes" id="UP000193920"/>
    </source>
</evidence>
<keyword evidence="5 13" id="KW-0732">Signal</keyword>
<keyword evidence="8 10" id="KW-0326">Glycosidase</keyword>
<feature type="domain" description="CBM1" evidence="14">
    <location>
        <begin position="291"/>
        <end position="326"/>
    </location>
</feature>
<evidence type="ECO:0000256" key="9">
    <source>
        <dbReference type="ARBA" id="ARBA00023326"/>
    </source>
</evidence>
<dbReference type="GO" id="GO:0005576">
    <property type="term" value="C:extracellular region"/>
    <property type="evidence" value="ECO:0007669"/>
    <property type="project" value="InterPro"/>
</dbReference>
<feature type="domain" description="GH11" evidence="15">
    <location>
        <begin position="40"/>
        <end position="242"/>
    </location>
</feature>
<evidence type="ECO:0000256" key="8">
    <source>
        <dbReference type="ARBA" id="ARBA00023295"/>
    </source>
</evidence>
<evidence type="ECO:0000256" key="4">
    <source>
        <dbReference type="ARBA" id="ARBA00022651"/>
    </source>
</evidence>
<dbReference type="PROSITE" id="PS51761">
    <property type="entry name" value="GH11_3"/>
    <property type="match status" value="1"/>
</dbReference>
<dbReference type="STRING" id="1754190.A0A1Y2F0M6"/>
<evidence type="ECO:0000259" key="15">
    <source>
        <dbReference type="PROSITE" id="PS51761"/>
    </source>
</evidence>
<dbReference type="Pfam" id="PF00734">
    <property type="entry name" value="CBM_1"/>
    <property type="match status" value="1"/>
</dbReference>
<sequence>MLHKFMTGAIAAALLLSGQSYAAVNACQQTQQLSGGRTISNKNEVGNANGNYKYEIWRDGNGGSLTLYPKDAAFKASWNNSGDFLGRVGLTFNKPAATNLGGDLVANYAYKKSGSDGGTYSYIGVYGWMDNPKIEYYVVDDWMHNRGAPGGSYMGSQKGTINVDGGTYKVWSGQRTGPSKWGTTTFTQIFSIRTSARQCGSINVSEHFRQWQRLGLRLGGLMEAQILAESGGGSGSVDFTYATIQVGGQASSNAASNNNNNNNNKNNNNNNNNWNNWNNNNNNNNNNNKGNCAARWAQCGGSGFNGPKCCSQGTCKQVSQWYSQCQ</sequence>
<dbReference type="SMART" id="SM00236">
    <property type="entry name" value="fCBD"/>
    <property type="match status" value="1"/>
</dbReference>
<feature type="active site" description="Nucleophile" evidence="10">
    <location>
        <position position="135"/>
    </location>
</feature>
<evidence type="ECO:0000256" key="5">
    <source>
        <dbReference type="ARBA" id="ARBA00022729"/>
    </source>
</evidence>
<proteinExistence type="inferred from homology"/>
<dbReference type="PANTHER" id="PTHR46828:SF2">
    <property type="entry name" value="ENDO-1,4-BETA-XYLANASE A-RELATED"/>
    <property type="match status" value="1"/>
</dbReference>
<organism evidence="16 17">
    <name type="scientific">Neocallimastix californiae</name>
    <dbReference type="NCBI Taxonomy" id="1754190"/>
    <lineage>
        <taxon>Eukaryota</taxon>
        <taxon>Fungi</taxon>
        <taxon>Fungi incertae sedis</taxon>
        <taxon>Chytridiomycota</taxon>
        <taxon>Chytridiomycota incertae sedis</taxon>
        <taxon>Neocallimastigomycetes</taxon>
        <taxon>Neocallimastigales</taxon>
        <taxon>Neocallimastigaceae</taxon>
        <taxon>Neocallimastix</taxon>
    </lineage>
</organism>
<dbReference type="GO" id="GO:0045493">
    <property type="term" value="P:xylan catabolic process"/>
    <property type="evidence" value="ECO:0007669"/>
    <property type="project" value="UniProtKB-UniRule"/>
</dbReference>
<dbReference type="SUPFAM" id="SSF57180">
    <property type="entry name" value="Cellulose-binding domain"/>
    <property type="match status" value="1"/>
</dbReference>
<keyword evidence="9 10" id="KW-0624">Polysaccharide degradation</keyword>
<keyword evidence="7 10" id="KW-0119">Carbohydrate metabolism</keyword>
<dbReference type="SUPFAM" id="SSF49899">
    <property type="entry name" value="Concanavalin A-like lectins/glucanases"/>
    <property type="match status" value="1"/>
</dbReference>
<comment type="pathway">
    <text evidence="2 10 11">Glycan degradation; xylan degradation.</text>
</comment>
<dbReference type="GO" id="GO:0031176">
    <property type="term" value="F:endo-1,4-beta-xylanase activity"/>
    <property type="evidence" value="ECO:0007669"/>
    <property type="project" value="UniProtKB-UniRule"/>
</dbReference>
<keyword evidence="4 10" id="KW-0858">Xylan degradation</keyword>
<dbReference type="UniPathway" id="UPA00114"/>
<reference evidence="16 17" key="1">
    <citation type="submission" date="2016-08" db="EMBL/GenBank/DDBJ databases">
        <title>A Parts List for Fungal Cellulosomes Revealed by Comparative Genomics.</title>
        <authorList>
            <consortium name="DOE Joint Genome Institute"/>
            <person name="Haitjema C.H."/>
            <person name="Gilmore S.P."/>
            <person name="Henske J.K."/>
            <person name="Solomon K.V."/>
            <person name="De Groot R."/>
            <person name="Kuo A."/>
            <person name="Mondo S.J."/>
            <person name="Salamov A.A."/>
            <person name="Labutti K."/>
            <person name="Zhao Z."/>
            <person name="Chiniquy J."/>
            <person name="Barry K."/>
            <person name="Brewer H.M."/>
            <person name="Purvine S.O."/>
            <person name="Wright A.T."/>
            <person name="Boxma B."/>
            <person name="Van Alen T."/>
            <person name="Hackstein J.H."/>
            <person name="Baker S.E."/>
            <person name="Grigoriev I.V."/>
            <person name="O'Malley M.A."/>
        </authorList>
    </citation>
    <scope>NUCLEOTIDE SEQUENCE [LARGE SCALE GENOMIC DNA]</scope>
    <source>
        <strain evidence="16 17">G1</strain>
    </source>
</reference>
<feature type="compositionally biased region" description="Low complexity" evidence="12">
    <location>
        <begin position="257"/>
        <end position="282"/>
    </location>
</feature>
<evidence type="ECO:0000256" key="6">
    <source>
        <dbReference type="ARBA" id="ARBA00022801"/>
    </source>
</evidence>
<dbReference type="OrthoDB" id="2145632at2759"/>
<evidence type="ECO:0000256" key="7">
    <source>
        <dbReference type="ARBA" id="ARBA00023277"/>
    </source>
</evidence>
<comment type="caution">
    <text evidence="16">The sequence shown here is derived from an EMBL/GenBank/DDBJ whole genome shotgun (WGS) entry which is preliminary data.</text>
</comment>
<protein>
    <recommendedName>
        <fullName evidence="3 10">Endo-1,4-beta-xylanase</fullName>
        <ecNumber evidence="3 10">3.2.1.8</ecNumber>
    </recommendedName>
</protein>
<comment type="similarity">
    <text evidence="10 11">Belongs to the glycosyl hydrolase 11 (cellulase G) family.</text>
</comment>
<evidence type="ECO:0000256" key="12">
    <source>
        <dbReference type="SAM" id="MobiDB-lite"/>
    </source>
</evidence>
<dbReference type="GO" id="GO:0030248">
    <property type="term" value="F:cellulose binding"/>
    <property type="evidence" value="ECO:0007669"/>
    <property type="project" value="InterPro"/>
</dbReference>
<keyword evidence="6 10" id="KW-0378">Hydrolase</keyword>
<dbReference type="EMBL" id="MCOG01000019">
    <property type="protein sequence ID" value="ORY77438.1"/>
    <property type="molecule type" value="Genomic_DNA"/>
</dbReference>
<dbReference type="InterPro" id="IPR013320">
    <property type="entry name" value="ConA-like_dom_sf"/>
</dbReference>
<dbReference type="InterPro" id="IPR000254">
    <property type="entry name" value="CBD"/>
</dbReference>
<accession>A0A1Y2F0M6</accession>
<gene>
    <name evidence="16" type="ORF">LY90DRAFT_698498</name>
</gene>
<dbReference type="InterPro" id="IPR033123">
    <property type="entry name" value="GH11_dom"/>
</dbReference>
<evidence type="ECO:0000256" key="2">
    <source>
        <dbReference type="ARBA" id="ARBA00004851"/>
    </source>
</evidence>
<feature type="region of interest" description="Disordered" evidence="12">
    <location>
        <begin position="252"/>
        <end position="282"/>
    </location>
</feature>
<evidence type="ECO:0000313" key="16">
    <source>
        <dbReference type="EMBL" id="ORY77438.1"/>
    </source>
</evidence>
<dbReference type="InterPro" id="IPR001137">
    <property type="entry name" value="Glyco_hydro_11"/>
</dbReference>
<dbReference type="PROSITE" id="PS00562">
    <property type="entry name" value="CBM1_1"/>
    <property type="match status" value="1"/>
</dbReference>
<dbReference type="Gene3D" id="2.60.120.180">
    <property type="match status" value="1"/>
</dbReference>
<keyword evidence="17" id="KW-1185">Reference proteome</keyword>
<feature type="chain" id="PRO_5012033692" description="Endo-1,4-beta-xylanase" evidence="13">
    <location>
        <begin position="23"/>
        <end position="326"/>
    </location>
</feature>
<evidence type="ECO:0000256" key="1">
    <source>
        <dbReference type="ARBA" id="ARBA00000681"/>
    </source>
</evidence>
<dbReference type="AlphaFoldDB" id="A0A1Y2F0M6"/>